<dbReference type="AlphaFoldDB" id="A0ABD0ACU2"/>
<accession>A0ABD0ACU2</accession>
<sequence length="233" mass="26662">MTSQNNSPVSRIEAGESWQIENKNTVLTINSKEIKFTDLENSSSFFIPCDTADMANFCLTGVSNLYVLEPLLELSYDEKPGIPADQPLLFPYDPELTGELVQIVNYLTKKIASKSAYDERQKSLAAKREYERLYGPFRYTRGQAEHFDDNHYRMRYFPTIELRGSKWTPEWYLLQPEMEVNFKDDGGNVLIACQGQTLGYLPNPRIANLVRAALANLEQKPLGCTSCLYQVHR</sequence>
<gene>
    <name evidence="1" type="ORF">ME791_00500</name>
</gene>
<evidence type="ECO:0000313" key="2">
    <source>
        <dbReference type="Proteomes" id="UP001054884"/>
    </source>
</evidence>
<organism evidence="1 2">
    <name type="scientific">Lactobacillus delbrueckii</name>
    <dbReference type="NCBI Taxonomy" id="1584"/>
    <lineage>
        <taxon>Bacteria</taxon>
        <taxon>Bacillati</taxon>
        <taxon>Bacillota</taxon>
        <taxon>Bacilli</taxon>
        <taxon>Lactobacillales</taxon>
        <taxon>Lactobacillaceae</taxon>
        <taxon>Lactobacillus</taxon>
    </lineage>
</organism>
<evidence type="ECO:0000313" key="1">
    <source>
        <dbReference type="EMBL" id="GHN32898.1"/>
    </source>
</evidence>
<protein>
    <recommendedName>
        <fullName evidence="3">HIRAN domain-containing protein</fullName>
    </recommendedName>
</protein>
<evidence type="ECO:0008006" key="3">
    <source>
        <dbReference type="Google" id="ProtNLM"/>
    </source>
</evidence>
<dbReference type="Proteomes" id="UP001054884">
    <property type="component" value="Unassembled WGS sequence"/>
</dbReference>
<reference evidence="1 2" key="1">
    <citation type="journal article" date="2022" name="J. Dairy Sci.">
        <title>Genetic diversity of Lactobacillus delbrueckii isolated from raw milk in Hokkaido, Japan.</title>
        <authorList>
            <person name="Tsuchihashi H."/>
            <person name="Ichikawa A."/>
            <person name="Takeda M."/>
            <person name="Koizumi A."/>
            <person name="Mizoguchi C."/>
            <person name="Ishida T."/>
            <person name="Kimura K."/>
        </authorList>
    </citation>
    <scope>NUCLEOTIDE SEQUENCE [LARGE SCALE GENOMIC DNA]</scope>
    <source>
        <strain evidence="1 2">ME-791</strain>
    </source>
</reference>
<dbReference type="RefSeq" id="WP_236159843.1">
    <property type="nucleotide sequence ID" value="NZ_BNHQ01000003.1"/>
</dbReference>
<proteinExistence type="predicted"/>
<name>A0ABD0ACU2_9LACO</name>
<comment type="caution">
    <text evidence="1">The sequence shown here is derived from an EMBL/GenBank/DDBJ whole genome shotgun (WGS) entry which is preliminary data.</text>
</comment>
<dbReference type="EMBL" id="BNHY01000001">
    <property type="protein sequence ID" value="GHN32898.1"/>
    <property type="molecule type" value="Genomic_DNA"/>
</dbReference>